<dbReference type="PANTHER" id="PTHR42714:SF2">
    <property type="entry name" value="TRNA MODIFICATION GTPASE GTPBP3, MITOCHONDRIAL"/>
    <property type="match status" value="1"/>
</dbReference>
<organism evidence="4 5">
    <name type="scientific">Selenomonas sputigena (strain ATCC 35185 / DSM 20758 / CCUG 44933 / VPI D19B-28)</name>
    <dbReference type="NCBI Taxonomy" id="546271"/>
    <lineage>
        <taxon>Bacteria</taxon>
        <taxon>Bacillati</taxon>
        <taxon>Bacillota</taxon>
        <taxon>Negativicutes</taxon>
        <taxon>Selenomonadales</taxon>
        <taxon>Selenomonadaceae</taxon>
        <taxon>Selenomonas</taxon>
    </lineage>
</organism>
<dbReference type="InterPro" id="IPR006073">
    <property type="entry name" value="GTP-bd"/>
</dbReference>
<dbReference type="InterPro" id="IPR049678">
    <property type="entry name" value="LeoA-like"/>
</dbReference>
<dbReference type="eggNOG" id="COG0699">
    <property type="taxonomic scope" value="Bacteria"/>
</dbReference>
<dbReference type="NCBIfam" id="NF041922">
    <property type="entry name" value="DLP_LeoA_gen"/>
    <property type="match status" value="1"/>
</dbReference>
<dbReference type="STRING" id="546271.Selsp_2123"/>
<feature type="domain" description="G" evidence="1">
    <location>
        <begin position="56"/>
        <end position="178"/>
    </location>
</feature>
<dbReference type="InterPro" id="IPR027417">
    <property type="entry name" value="P-loop_NTPase"/>
</dbReference>
<dbReference type="KEGG" id="ssg:Selsp_2123"/>
<sequence>MEKLERLSDWEACAKRRYLAVQEKMEELHDLNVDCAEDLQKIEDKLGSMGQEKISLALVGAFSDGKTSVIAGLFGEELEGMQISVDESTDEIQIYEPNNPKISCRIVDTPGLFGTKEKQRSDGVVQLGEIAKRYLAEAHMLLYVVESKNPIKDSHKDTLRWIMKDLQKTDRMIFVINKMDDVADLSDEEEFLSQAAIKKEAVREKLRELVGVRADDAAKVRIVCIAADPDRRGMDFWKEHTDVYEKRSHIVDLEDAIEGVLQKHSAEEFFANAALGVCKAVLGRYIEEVPTFVKAQEKMREKLAESVSRQEADFQETRKHLLLAGEECWEELAAYRQRLLDGIHALSLESAEKFIDLEFGRSGDTIGKHFEQQLTHIMEKHLGRMREDIETFKKKFEQETDVQSNIFLGLGRQAQSWIKYIPPTKMVDFARKGIFIGRDLLKRIGIIIKFKPWQVVKFAKAVPILTVLLELLMLVVDALVQSKRDARLKELKETLLQGVEETFQEIQSTLQGDALFENYVPDFLSVQSDLEAAQKELQDLKENMRLLAVWTEAAKELQLGLENLR</sequence>
<evidence type="ECO:0000313" key="6">
    <source>
        <dbReference type="Proteomes" id="UP000011124"/>
    </source>
</evidence>
<dbReference type="HOGENOM" id="CLU_035029_0_0_9"/>
<feature type="domain" description="Dynamin-like helical" evidence="2">
    <location>
        <begin position="213"/>
        <end position="545"/>
    </location>
</feature>
<evidence type="ECO:0000259" key="1">
    <source>
        <dbReference type="Pfam" id="PF01926"/>
    </source>
</evidence>
<dbReference type="InterPro" id="IPR040576">
    <property type="entry name" value="DLP_helical"/>
</dbReference>
<dbReference type="Proteomes" id="UP000003505">
    <property type="component" value="Unassembled WGS sequence"/>
</dbReference>
<dbReference type="Pfam" id="PF18709">
    <property type="entry name" value="DLP_helical"/>
    <property type="match status" value="1"/>
</dbReference>
<dbReference type="OrthoDB" id="9816479at2"/>
<dbReference type="GO" id="GO:0005525">
    <property type="term" value="F:GTP binding"/>
    <property type="evidence" value="ECO:0007669"/>
    <property type="project" value="InterPro"/>
</dbReference>
<dbReference type="RefSeq" id="WP_006193227.1">
    <property type="nucleotide sequence ID" value="NC_015437.1"/>
</dbReference>
<reference evidence="4 5" key="1">
    <citation type="submission" date="2009-09" db="EMBL/GenBank/DDBJ databases">
        <authorList>
            <person name="Weinstock G."/>
            <person name="Sodergren E."/>
            <person name="Clifton S."/>
            <person name="Fulton L."/>
            <person name="Fulton B."/>
            <person name="Courtney L."/>
            <person name="Fronick C."/>
            <person name="Harrison M."/>
            <person name="Strong C."/>
            <person name="Farmer C."/>
            <person name="Delahaunty K."/>
            <person name="Markovic C."/>
            <person name="Hall O."/>
            <person name="Minx P."/>
            <person name="Tomlinson C."/>
            <person name="Mitreva M."/>
            <person name="Nelson J."/>
            <person name="Hou S."/>
            <person name="Wollam A."/>
            <person name="Pepin K.H."/>
            <person name="Johnson M."/>
            <person name="Bhonagiri V."/>
            <person name="Nash W.E."/>
            <person name="Warren W."/>
            <person name="Chinwalla A."/>
            <person name="Mardis E.R."/>
            <person name="Wilson R.K."/>
        </authorList>
    </citation>
    <scope>NUCLEOTIDE SEQUENCE [LARGE SCALE GENOMIC DNA]</scope>
    <source>
        <strain evidence="4">ATCC 35185</strain>
        <strain evidence="5">ATCC 35185 / DSM 20758 / VPI D19B-28</strain>
    </source>
</reference>
<dbReference type="Gene3D" id="3.40.50.300">
    <property type="entry name" value="P-loop containing nucleotide triphosphate hydrolases"/>
    <property type="match status" value="1"/>
</dbReference>
<gene>
    <name evidence="3" type="ordered locus">Selsp_2123</name>
    <name evidence="4" type="ORF">SELSPUOL_01925</name>
</gene>
<dbReference type="GO" id="GO:0002098">
    <property type="term" value="P:tRNA wobble uridine modification"/>
    <property type="evidence" value="ECO:0007669"/>
    <property type="project" value="TreeGrafter"/>
</dbReference>
<dbReference type="Proteomes" id="UP000011124">
    <property type="component" value="Chromosome"/>
</dbReference>
<protein>
    <submittedName>
        <fullName evidence="3">GTP-binding protein HSR1-related protein</fullName>
    </submittedName>
</protein>
<reference evidence="3 6" key="2">
    <citation type="submission" date="2011-04" db="EMBL/GenBank/DDBJ databases">
        <title>The complete genome of Selenomonas sputigena DSM 20758.</title>
        <authorList>
            <consortium name="US DOE Joint Genome Institute (JGI-PGF)"/>
            <person name="Lucas S."/>
            <person name="Copeland A."/>
            <person name="Lapidus A."/>
            <person name="Bruce D."/>
            <person name="Goodwin L."/>
            <person name="Pitluck S."/>
            <person name="Peters L."/>
            <person name="Kyrpides N."/>
            <person name="Mavromatis K."/>
            <person name="Ivanova N."/>
            <person name="Ovchinnikova G."/>
            <person name="Teshima H."/>
            <person name="Detter J.C."/>
            <person name="Tapia R."/>
            <person name="Han C."/>
            <person name="Land M."/>
            <person name="Hauser L."/>
            <person name="Markowitz V."/>
            <person name="Cheng J.-F."/>
            <person name="Hugenholtz P."/>
            <person name="Woyke T."/>
            <person name="Wu D."/>
            <person name="Gronow S."/>
            <person name="Wellnitz S."/>
            <person name="Schneider S."/>
            <person name="Klenk H.-P."/>
            <person name="Eisen J.A."/>
        </authorList>
    </citation>
    <scope>NUCLEOTIDE SEQUENCE [LARGE SCALE GENOMIC DNA]</scope>
    <source>
        <strain evidence="3">ATCC 35185</strain>
        <strain evidence="6">ATCC 35185 / DSM 20758 / VPI D19B-28</strain>
    </source>
</reference>
<evidence type="ECO:0000313" key="4">
    <source>
        <dbReference type="EMBL" id="EEX76596.1"/>
    </source>
</evidence>
<dbReference type="Pfam" id="PF01926">
    <property type="entry name" value="MMR_HSR1"/>
    <property type="match status" value="1"/>
</dbReference>
<dbReference type="GO" id="GO:0030488">
    <property type="term" value="P:tRNA methylation"/>
    <property type="evidence" value="ECO:0007669"/>
    <property type="project" value="TreeGrafter"/>
</dbReference>
<evidence type="ECO:0000259" key="2">
    <source>
        <dbReference type="Pfam" id="PF18709"/>
    </source>
</evidence>
<dbReference type="EMBL" id="ACKP02000046">
    <property type="protein sequence ID" value="EEX76596.1"/>
    <property type="molecule type" value="Genomic_DNA"/>
</dbReference>
<dbReference type="PANTHER" id="PTHR42714">
    <property type="entry name" value="TRNA MODIFICATION GTPASE GTPBP3"/>
    <property type="match status" value="1"/>
</dbReference>
<dbReference type="EMBL" id="CP002637">
    <property type="protein sequence ID" value="AEC01070.1"/>
    <property type="molecule type" value="Genomic_DNA"/>
</dbReference>
<accession>C9LWS0</accession>
<dbReference type="AlphaFoldDB" id="C9LWS0"/>
<name>C9LWS0_SELS3</name>
<evidence type="ECO:0000313" key="3">
    <source>
        <dbReference type="EMBL" id="AEC01070.1"/>
    </source>
</evidence>
<dbReference type="SUPFAM" id="SSF52540">
    <property type="entry name" value="P-loop containing nucleoside triphosphate hydrolases"/>
    <property type="match status" value="1"/>
</dbReference>
<proteinExistence type="predicted"/>
<dbReference type="GO" id="GO:0005829">
    <property type="term" value="C:cytosol"/>
    <property type="evidence" value="ECO:0007669"/>
    <property type="project" value="TreeGrafter"/>
</dbReference>
<evidence type="ECO:0000313" key="5">
    <source>
        <dbReference type="Proteomes" id="UP000003505"/>
    </source>
</evidence>
<keyword evidence="6" id="KW-1185">Reference proteome</keyword>